<dbReference type="InterPro" id="IPR050660">
    <property type="entry name" value="NEK_Ser/Thr_kinase"/>
</dbReference>
<accession>A0ABR1VCU4</accession>
<keyword evidence="9" id="KW-1185">Reference proteome</keyword>
<name>A0ABR1VCU4_9PEZI</name>
<dbReference type="PANTHER" id="PTHR43671:SF13">
    <property type="entry name" value="SERINE_THREONINE-PROTEIN KINASE NEK2"/>
    <property type="match status" value="1"/>
</dbReference>
<reference evidence="8 9" key="1">
    <citation type="submission" date="2023-01" db="EMBL/GenBank/DDBJ databases">
        <title>Analysis of 21 Apiospora genomes using comparative genomics revels a genus with tremendous synthesis potential of carbohydrate active enzymes and secondary metabolites.</title>
        <authorList>
            <person name="Sorensen T."/>
        </authorList>
    </citation>
    <scope>NUCLEOTIDE SEQUENCE [LARGE SCALE GENOMIC DNA]</scope>
    <source>
        <strain evidence="8 9">CBS 135458</strain>
    </source>
</reference>
<feature type="region of interest" description="Disordered" evidence="6">
    <location>
        <begin position="367"/>
        <end position="392"/>
    </location>
</feature>
<dbReference type="PANTHER" id="PTHR43671">
    <property type="entry name" value="SERINE/THREONINE-PROTEIN KINASE NEK"/>
    <property type="match status" value="1"/>
</dbReference>
<dbReference type="GeneID" id="92090120"/>
<comment type="caution">
    <text evidence="8">The sequence shown here is derived from an EMBL/GenBank/DDBJ whole genome shotgun (WGS) entry which is preliminary data.</text>
</comment>
<evidence type="ECO:0000256" key="1">
    <source>
        <dbReference type="ARBA" id="ARBA00012513"/>
    </source>
</evidence>
<dbReference type="SMART" id="SM00220">
    <property type="entry name" value="S_TKc"/>
    <property type="match status" value="1"/>
</dbReference>
<dbReference type="SUPFAM" id="SSF56112">
    <property type="entry name" value="Protein kinase-like (PK-like)"/>
    <property type="match status" value="1"/>
</dbReference>
<dbReference type="Proteomes" id="UP001480595">
    <property type="component" value="Unassembled WGS sequence"/>
</dbReference>
<evidence type="ECO:0000259" key="7">
    <source>
        <dbReference type="PROSITE" id="PS50011"/>
    </source>
</evidence>
<keyword evidence="5" id="KW-0067">ATP-binding</keyword>
<evidence type="ECO:0000256" key="2">
    <source>
        <dbReference type="ARBA" id="ARBA00022679"/>
    </source>
</evidence>
<gene>
    <name evidence="8" type="ORF">PG994_005648</name>
</gene>
<proteinExistence type="predicted"/>
<dbReference type="RefSeq" id="XP_066716326.1">
    <property type="nucleotide sequence ID" value="XM_066857057.1"/>
</dbReference>
<feature type="domain" description="Protein kinase" evidence="7">
    <location>
        <begin position="13"/>
        <end position="324"/>
    </location>
</feature>
<organism evidence="8 9">
    <name type="scientific">Apiospora phragmitis</name>
    <dbReference type="NCBI Taxonomy" id="2905665"/>
    <lineage>
        <taxon>Eukaryota</taxon>
        <taxon>Fungi</taxon>
        <taxon>Dikarya</taxon>
        <taxon>Ascomycota</taxon>
        <taxon>Pezizomycotina</taxon>
        <taxon>Sordariomycetes</taxon>
        <taxon>Xylariomycetidae</taxon>
        <taxon>Amphisphaeriales</taxon>
        <taxon>Apiosporaceae</taxon>
        <taxon>Apiospora</taxon>
    </lineage>
</organism>
<dbReference type="EC" id="2.7.11.1" evidence="1"/>
<dbReference type="EMBL" id="JAQQWL010000006">
    <property type="protein sequence ID" value="KAK8069032.1"/>
    <property type="molecule type" value="Genomic_DNA"/>
</dbReference>
<sequence>MIRDHFNSQQPRFVYEDVAGRGSFGITYRVREKLPGGGQKDGTSRRLAVKRALDGEEDVLRNEIRWLKELAGSAHIVRIVASHDGVKKQGPVARFVRKLSLRGSRGNVKDSLVGLQGPVLMMEYLENGDLAQLYYMTIKYGLVVPNRVLWSVLLCLVRAFIAMAYPRKADENAEPCLEEIPGEGTQPLNLDHGDLHMGNVMIGDIASPSGDEHELVPILKLIDFGQAIESQDGMRENLFKISKIMINLITRRVIQVNDKTASDYKGYRAHATEILPPPPEDPYREYKYTSLDPRLRDLIARCLAQEPGERPGLAEMLRVAQAAAAAAAGETPAAAAAVSSLPADRDGDVNETDDAIHAFLKKALYDAEDGAQGGQRDARGSVGRDRRLRVLS</sequence>
<dbReference type="InterPro" id="IPR011009">
    <property type="entry name" value="Kinase-like_dom_sf"/>
</dbReference>
<dbReference type="Gene3D" id="1.10.510.10">
    <property type="entry name" value="Transferase(Phosphotransferase) domain 1"/>
    <property type="match status" value="1"/>
</dbReference>
<feature type="compositionally biased region" description="Basic and acidic residues" evidence="6">
    <location>
        <begin position="376"/>
        <end position="385"/>
    </location>
</feature>
<keyword evidence="4" id="KW-0418">Kinase</keyword>
<dbReference type="PROSITE" id="PS50011">
    <property type="entry name" value="PROTEIN_KINASE_DOM"/>
    <property type="match status" value="1"/>
</dbReference>
<evidence type="ECO:0000256" key="5">
    <source>
        <dbReference type="ARBA" id="ARBA00022840"/>
    </source>
</evidence>
<protein>
    <recommendedName>
        <fullName evidence="1">non-specific serine/threonine protein kinase</fullName>
        <ecNumber evidence="1">2.7.11.1</ecNumber>
    </recommendedName>
</protein>
<evidence type="ECO:0000313" key="8">
    <source>
        <dbReference type="EMBL" id="KAK8069032.1"/>
    </source>
</evidence>
<evidence type="ECO:0000256" key="6">
    <source>
        <dbReference type="SAM" id="MobiDB-lite"/>
    </source>
</evidence>
<evidence type="ECO:0000256" key="4">
    <source>
        <dbReference type="ARBA" id="ARBA00022777"/>
    </source>
</evidence>
<evidence type="ECO:0000256" key="3">
    <source>
        <dbReference type="ARBA" id="ARBA00022741"/>
    </source>
</evidence>
<keyword evidence="3" id="KW-0547">Nucleotide-binding</keyword>
<evidence type="ECO:0000313" key="9">
    <source>
        <dbReference type="Proteomes" id="UP001480595"/>
    </source>
</evidence>
<keyword evidence="2" id="KW-0808">Transferase</keyword>
<dbReference type="InterPro" id="IPR000719">
    <property type="entry name" value="Prot_kinase_dom"/>
</dbReference>